<proteinExistence type="predicted"/>
<dbReference type="EMBL" id="LN879502">
    <property type="protein sequence ID" value="CUI18008.1"/>
    <property type="molecule type" value="Genomic_DNA"/>
</dbReference>
<evidence type="ECO:0000313" key="3">
    <source>
        <dbReference type="EMBL" id="CUI18008.1"/>
    </source>
</evidence>
<keyword evidence="2" id="KW-0732">Signal</keyword>
<evidence type="ECO:0000256" key="1">
    <source>
        <dbReference type="SAM" id="MobiDB-lite"/>
    </source>
</evidence>
<feature type="chain" id="PRO_5006860414" evidence="2">
    <location>
        <begin position="24"/>
        <end position="517"/>
    </location>
</feature>
<feature type="compositionally biased region" description="Low complexity" evidence="1">
    <location>
        <begin position="88"/>
        <end position="110"/>
    </location>
</feature>
<dbReference type="AlphaFoldDB" id="A0A0U5JDP7"/>
<dbReference type="KEGG" id="pnl:PNK_2413"/>
<feature type="signal peptide" evidence="2">
    <location>
        <begin position="1"/>
        <end position="23"/>
    </location>
</feature>
<evidence type="ECO:0000313" key="4">
    <source>
        <dbReference type="Proteomes" id="UP000069902"/>
    </source>
</evidence>
<dbReference type="PATRIC" id="fig|389348.3.peg.2705"/>
<dbReference type="Proteomes" id="UP000069902">
    <property type="component" value="Chromosome cPNK"/>
</dbReference>
<dbReference type="InParanoid" id="A0A0U5JDP7"/>
<accession>A0A0U5JDP7</accession>
<evidence type="ECO:0000256" key="2">
    <source>
        <dbReference type="SAM" id="SignalP"/>
    </source>
</evidence>
<protein>
    <submittedName>
        <fullName evidence="3">Conserved putative secreted protein</fullName>
    </submittedName>
</protein>
<sequence length="517" mass="58671">MKLVKYLMPLLVAAGFTSVTVFAQQQETAFERQLNERDDQPLREFVQSKENIDVKKKANNLDISGDIRFEWRSIREKGVVLFAEEDCSGSSCSSGSSSSSTSSSSSSDSSAYYNSKTHFFLLGKDGDLIPVGKDYRNLRGGNHVDARGLPISTNDFDVEFNFKLKYSFGRAWAAAHLQFDNPAGIRGRNDCFGVYPVFNADGSEVESLRPRNMKRCGKGSGEANAINLKRAYMGYNVWADGKHRFDIEIGRRKLDDVFDSEIQFSSRFDGVLLKFASAIDDVTDWYWEGAMFVIDERVNHFGWVTEIGVLNLFDTGLDIRYSFIDWQKVGRNRCHKRNPYGTEFRNSQITLTYTITPELFCKTVPVEFYSGFLVNHAAKANRFTNNKKKNLGAYAGVYVGEVKKEGDWSFDIEYIYVQAQAVSDFDVGSIGRGNILDDNMVDIVGFSDFSSGSSSGMIGYYPRRGNANFKGWRFEFLYAITDNFSIDTIFEFSKEEDKRIGGRHRYNDFEIEAIYAF</sequence>
<reference evidence="4" key="1">
    <citation type="submission" date="2015-09" db="EMBL/GenBank/DDBJ databases">
        <authorList>
            <person name="Bertelli C."/>
        </authorList>
    </citation>
    <scope>NUCLEOTIDE SEQUENCE [LARGE SCALE GENOMIC DNA]</scope>
    <source>
        <strain evidence="4">KNic</strain>
    </source>
</reference>
<dbReference type="RefSeq" id="WP_032124651.1">
    <property type="nucleotide sequence ID" value="NZ_LN879502.1"/>
</dbReference>
<keyword evidence="4" id="KW-1185">Reference proteome</keyword>
<gene>
    <name evidence="3" type="ORF">PNK_2413</name>
</gene>
<organism evidence="3 4">
    <name type="scientific">Candidatus Protochlamydia naegleriophila</name>
    <dbReference type="NCBI Taxonomy" id="389348"/>
    <lineage>
        <taxon>Bacteria</taxon>
        <taxon>Pseudomonadati</taxon>
        <taxon>Chlamydiota</taxon>
        <taxon>Chlamydiia</taxon>
        <taxon>Parachlamydiales</taxon>
        <taxon>Parachlamydiaceae</taxon>
        <taxon>Candidatus Protochlamydia</taxon>
    </lineage>
</organism>
<name>A0A0U5JDP7_9BACT</name>
<feature type="region of interest" description="Disordered" evidence="1">
    <location>
        <begin position="87"/>
        <end position="110"/>
    </location>
</feature>